<keyword evidence="2" id="KW-1185">Reference proteome</keyword>
<dbReference type="Proteomes" id="UP000315082">
    <property type="component" value="Chromosome"/>
</dbReference>
<evidence type="ECO:0000313" key="1">
    <source>
        <dbReference type="EMBL" id="QDV70631.1"/>
    </source>
</evidence>
<dbReference type="EMBL" id="CP036348">
    <property type="protein sequence ID" value="QDV70631.1"/>
    <property type="molecule type" value="Genomic_DNA"/>
</dbReference>
<sequence>MADEQSRLDSEFVTLNAVRELIRLATDGDARKSTYDQALEFGAQICPKILGDDSLLKKHRESDMVRKYRQKARAMSVQSNAKVEALGLVRNDIKEYESLVKAGGQKKDVDRLQKELVDMKRAEEALNPQRHSEHQAIFRDARTAIRGIPEVNVGLGTRDFELPDGDILRLRVLHPDNPEHISGADIVYERHDRFKKAVNIVGVQYKIWENRELYLNEERMQEQLTKMGKFFCENNLCKAGVEDHKFRFPYCSAFLRPTDRLQSPDQKLMSTGEHVPICQIENVKTTGVRGGVKLTYENVRKLSLSYDVFEGLFTTKKIGSRTLGYEELLGLYDQFGDLVDSDRVLIHAQEFQSDLSDPLFSSLP</sequence>
<gene>
    <name evidence="1" type="ORF">Poly24_43570</name>
</gene>
<protein>
    <submittedName>
        <fullName evidence="1">Uncharacterized protein</fullName>
    </submittedName>
</protein>
<dbReference type="AlphaFoldDB" id="A0A518JYL7"/>
<evidence type="ECO:0000313" key="2">
    <source>
        <dbReference type="Proteomes" id="UP000315082"/>
    </source>
</evidence>
<proteinExistence type="predicted"/>
<name>A0A518JYL7_9BACT</name>
<reference evidence="1 2" key="1">
    <citation type="submission" date="2019-02" db="EMBL/GenBank/DDBJ databases">
        <title>Deep-cultivation of Planctomycetes and their phenomic and genomic characterization uncovers novel biology.</title>
        <authorList>
            <person name="Wiegand S."/>
            <person name="Jogler M."/>
            <person name="Boedeker C."/>
            <person name="Pinto D."/>
            <person name="Vollmers J."/>
            <person name="Rivas-Marin E."/>
            <person name="Kohn T."/>
            <person name="Peeters S.H."/>
            <person name="Heuer A."/>
            <person name="Rast P."/>
            <person name="Oberbeckmann S."/>
            <person name="Bunk B."/>
            <person name="Jeske O."/>
            <person name="Meyerdierks A."/>
            <person name="Storesund J.E."/>
            <person name="Kallscheuer N."/>
            <person name="Luecker S."/>
            <person name="Lage O.M."/>
            <person name="Pohl T."/>
            <person name="Merkel B.J."/>
            <person name="Hornburger P."/>
            <person name="Mueller R.-W."/>
            <person name="Bruemmer F."/>
            <person name="Labrenz M."/>
            <person name="Spormann A.M."/>
            <person name="Op den Camp H."/>
            <person name="Overmann J."/>
            <person name="Amann R."/>
            <person name="Jetten M.S.M."/>
            <person name="Mascher T."/>
            <person name="Medema M.H."/>
            <person name="Devos D.P."/>
            <person name="Kaster A.-K."/>
            <person name="Ovreas L."/>
            <person name="Rohde M."/>
            <person name="Galperin M.Y."/>
            <person name="Jogler C."/>
        </authorList>
    </citation>
    <scope>NUCLEOTIDE SEQUENCE [LARGE SCALE GENOMIC DNA]</scope>
    <source>
        <strain evidence="1 2">Poly24</strain>
    </source>
</reference>
<dbReference type="KEGG" id="rcf:Poly24_43570"/>
<accession>A0A518JYL7</accession>
<organism evidence="1 2">
    <name type="scientific">Rosistilla carotiformis</name>
    <dbReference type="NCBI Taxonomy" id="2528017"/>
    <lineage>
        <taxon>Bacteria</taxon>
        <taxon>Pseudomonadati</taxon>
        <taxon>Planctomycetota</taxon>
        <taxon>Planctomycetia</taxon>
        <taxon>Pirellulales</taxon>
        <taxon>Pirellulaceae</taxon>
        <taxon>Rosistilla</taxon>
    </lineage>
</organism>
<dbReference type="RefSeq" id="WP_231753264.1">
    <property type="nucleotide sequence ID" value="NZ_CP036348.1"/>
</dbReference>